<dbReference type="InterPro" id="IPR011257">
    <property type="entry name" value="DNA_glycosylase"/>
</dbReference>
<dbReference type="Proteomes" id="UP000261212">
    <property type="component" value="Unassembled WGS sequence"/>
</dbReference>
<feature type="binding site" evidence="1">
    <location>
        <position position="9"/>
    </location>
    <ligand>
        <name>Zn(2+)</name>
        <dbReference type="ChEBI" id="CHEBI:29105"/>
    </ligand>
</feature>
<organism evidence="2 3">
    <name type="scientific">Anaerofustis stercorihominis</name>
    <dbReference type="NCBI Taxonomy" id="214853"/>
    <lineage>
        <taxon>Bacteria</taxon>
        <taxon>Bacillati</taxon>
        <taxon>Bacillota</taxon>
        <taxon>Clostridia</taxon>
        <taxon>Eubacteriales</taxon>
        <taxon>Eubacteriaceae</taxon>
        <taxon>Anaerofustis</taxon>
    </lineage>
</organism>
<accession>A0A3E3E362</accession>
<dbReference type="SUPFAM" id="SSF48150">
    <property type="entry name" value="DNA-glycosylase"/>
    <property type="match status" value="1"/>
</dbReference>
<dbReference type="PANTHER" id="PTHR30037">
    <property type="entry name" value="DNA-3-METHYLADENINE GLYCOSYLASE 1"/>
    <property type="match status" value="1"/>
</dbReference>
<reference evidence="2 3" key="1">
    <citation type="submission" date="2018-08" db="EMBL/GenBank/DDBJ databases">
        <title>A genome reference for cultivated species of the human gut microbiota.</title>
        <authorList>
            <person name="Zou Y."/>
            <person name="Xue W."/>
            <person name="Luo G."/>
        </authorList>
    </citation>
    <scope>NUCLEOTIDE SEQUENCE [LARGE SCALE GENOMIC DNA]</scope>
    <source>
        <strain evidence="2 3">AM25-6</strain>
    </source>
</reference>
<dbReference type="Pfam" id="PF03352">
    <property type="entry name" value="Adenine_glyco"/>
    <property type="match status" value="1"/>
</dbReference>
<gene>
    <name evidence="2" type="ORF">DW687_00190</name>
</gene>
<evidence type="ECO:0000256" key="1">
    <source>
        <dbReference type="PIRSR" id="PIRSR605019-1"/>
    </source>
</evidence>
<evidence type="ECO:0000313" key="2">
    <source>
        <dbReference type="EMBL" id="RGD75776.1"/>
    </source>
</evidence>
<dbReference type="GO" id="GO:0046872">
    <property type="term" value="F:metal ion binding"/>
    <property type="evidence" value="ECO:0007669"/>
    <property type="project" value="UniProtKB-KW"/>
</dbReference>
<dbReference type="InterPro" id="IPR052891">
    <property type="entry name" value="DNA-3mA_glycosylase"/>
</dbReference>
<dbReference type="Gene3D" id="1.10.340.30">
    <property type="entry name" value="Hypothetical protein, domain 2"/>
    <property type="match status" value="1"/>
</dbReference>
<dbReference type="GeneID" id="98000911"/>
<dbReference type="GO" id="GO:0008725">
    <property type="term" value="F:DNA-3-methyladenine glycosylase activity"/>
    <property type="evidence" value="ECO:0007669"/>
    <property type="project" value="InterPro"/>
</dbReference>
<evidence type="ECO:0000313" key="3">
    <source>
        <dbReference type="Proteomes" id="UP000261212"/>
    </source>
</evidence>
<sequence length="185" mass="21883">MKEENIKRCKWVDLNSEIYIDYHDNEWGVPTYDDKELFEMLILEGFQAGLSWITILKKREAFRKAFDDFDVITVSKYDENKIDELLNNKDIVRNKNKINAAINNAKIFIKIQNEFGSFKDYIWGFTNGKIIKNIDDNMPTHNELSDTISKDLKQRGMKYVGTIIIYSYLQSIGIINDHEKNCFRY</sequence>
<proteinExistence type="predicted"/>
<dbReference type="GO" id="GO:0006284">
    <property type="term" value="P:base-excision repair"/>
    <property type="evidence" value="ECO:0007669"/>
    <property type="project" value="InterPro"/>
</dbReference>
<feature type="binding site" evidence="1">
    <location>
        <position position="178"/>
    </location>
    <ligand>
        <name>Zn(2+)</name>
        <dbReference type="ChEBI" id="CHEBI:29105"/>
    </ligand>
</feature>
<keyword evidence="1" id="KW-0862">Zinc</keyword>
<name>A0A3E3E362_9FIRM</name>
<dbReference type="InterPro" id="IPR005019">
    <property type="entry name" value="Adenine_glyco"/>
</dbReference>
<protein>
    <submittedName>
        <fullName evidence="2">DNA-3-methyladenine glycosylase I</fullName>
    </submittedName>
</protein>
<keyword evidence="1" id="KW-0479">Metal-binding</keyword>
<dbReference type="RefSeq" id="WP_007050626.1">
    <property type="nucleotide sequence ID" value="NZ_CABKNJ010000001.1"/>
</dbReference>
<comment type="caution">
    <text evidence="2">The sequence shown here is derived from an EMBL/GenBank/DDBJ whole genome shotgun (WGS) entry which is preliminary data.</text>
</comment>
<dbReference type="EMBL" id="QUSM01000001">
    <property type="protein sequence ID" value="RGD75776.1"/>
    <property type="molecule type" value="Genomic_DNA"/>
</dbReference>
<feature type="binding site" evidence="1">
    <location>
        <position position="23"/>
    </location>
    <ligand>
        <name>Zn(2+)</name>
        <dbReference type="ChEBI" id="CHEBI:29105"/>
    </ligand>
</feature>
<dbReference type="AlphaFoldDB" id="A0A3E3E362"/>
<feature type="binding site" evidence="1">
    <location>
        <position position="182"/>
    </location>
    <ligand>
        <name>Zn(2+)</name>
        <dbReference type="ChEBI" id="CHEBI:29105"/>
    </ligand>
</feature>
<dbReference type="PANTHER" id="PTHR30037:SF4">
    <property type="entry name" value="DNA-3-METHYLADENINE GLYCOSYLASE I"/>
    <property type="match status" value="1"/>
</dbReference>